<accession>A0AA38XCH4</accession>
<dbReference type="PROSITE" id="PS01275">
    <property type="entry name" value="EFP"/>
    <property type="match status" value="1"/>
</dbReference>
<dbReference type="Pfam" id="PF09285">
    <property type="entry name" value="Elong-fact-P_C"/>
    <property type="match status" value="1"/>
</dbReference>
<feature type="domain" description="Translation elongation factor P/YeiP central" evidence="4">
    <location>
        <begin position="68"/>
        <end position="123"/>
    </location>
</feature>
<feature type="region of interest" description="Disordered" evidence="2">
    <location>
        <begin position="218"/>
        <end position="239"/>
    </location>
</feature>
<dbReference type="EMBL" id="JAPDRN010000237">
    <property type="protein sequence ID" value="KAJ9610931.1"/>
    <property type="molecule type" value="Genomic_DNA"/>
</dbReference>
<dbReference type="GO" id="GO:0005829">
    <property type="term" value="C:cytosol"/>
    <property type="evidence" value="ECO:0007669"/>
    <property type="project" value="UniProtKB-ARBA"/>
</dbReference>
<dbReference type="InterPro" id="IPR001059">
    <property type="entry name" value="Transl_elong_P/YeiP_cen"/>
</dbReference>
<dbReference type="InterPro" id="IPR012340">
    <property type="entry name" value="NA-bd_OB-fold"/>
</dbReference>
<feature type="domain" description="Elongation factor P C-terminal" evidence="3">
    <location>
        <begin position="131"/>
        <end position="176"/>
    </location>
</feature>
<dbReference type="InterPro" id="IPR014722">
    <property type="entry name" value="Rib_uL2_dom2"/>
</dbReference>
<comment type="caution">
    <text evidence="5">The sequence shown here is derived from an EMBL/GenBank/DDBJ whole genome shotgun (WGS) entry which is preliminary data.</text>
</comment>
<dbReference type="Gene3D" id="2.40.50.140">
    <property type="entry name" value="Nucleic acid-binding proteins"/>
    <property type="match status" value="2"/>
</dbReference>
<dbReference type="FunFam" id="2.40.50.140:FF:000233">
    <property type="entry name" value="Elongation factor P-like protein"/>
    <property type="match status" value="1"/>
</dbReference>
<dbReference type="CDD" id="cd04470">
    <property type="entry name" value="S1_EF-P_repeat_1"/>
    <property type="match status" value="1"/>
</dbReference>
<organism evidence="5">
    <name type="scientific">Knufia peltigerae</name>
    <dbReference type="NCBI Taxonomy" id="1002370"/>
    <lineage>
        <taxon>Eukaryota</taxon>
        <taxon>Fungi</taxon>
        <taxon>Dikarya</taxon>
        <taxon>Ascomycota</taxon>
        <taxon>Pezizomycotina</taxon>
        <taxon>Eurotiomycetes</taxon>
        <taxon>Chaetothyriomycetidae</taxon>
        <taxon>Chaetothyriales</taxon>
        <taxon>Trichomeriaceae</taxon>
        <taxon>Knufia</taxon>
    </lineage>
</organism>
<dbReference type="GO" id="GO:0003746">
    <property type="term" value="F:translation elongation factor activity"/>
    <property type="evidence" value="ECO:0007669"/>
    <property type="project" value="InterPro"/>
</dbReference>
<evidence type="ECO:0000256" key="2">
    <source>
        <dbReference type="SAM" id="MobiDB-lite"/>
    </source>
</evidence>
<dbReference type="Pfam" id="PF01132">
    <property type="entry name" value="EFP"/>
    <property type="match status" value="1"/>
</dbReference>
<evidence type="ECO:0000259" key="4">
    <source>
        <dbReference type="SMART" id="SM01185"/>
    </source>
</evidence>
<dbReference type="InterPro" id="IPR013852">
    <property type="entry name" value="Transl_elong_P/YeiP_CS"/>
</dbReference>
<dbReference type="InterPro" id="IPR020599">
    <property type="entry name" value="Transl_elong_fac_P/YeiP"/>
</dbReference>
<dbReference type="FunFam" id="2.40.50.140:FF:000004">
    <property type="entry name" value="Elongation factor P"/>
    <property type="match status" value="1"/>
</dbReference>
<dbReference type="InterPro" id="IPR015365">
    <property type="entry name" value="Elong-fact-P_C"/>
</dbReference>
<evidence type="ECO:0000259" key="3">
    <source>
        <dbReference type="SMART" id="SM00841"/>
    </source>
</evidence>
<sequence>MKANDIKKGNVVEFNNGVYQIRDIERSSPQGRGGNVRFRFIMYSVPGGNKLDASFDADDNLVEVELLRRQSTYSYKDGDAFVFLDDEDYTPYTLDADVIGDDAGYITDGLTGIYVQVIDEQPVAIQLPASVVLEVIETPPELKGGTATKRPKPAKLNTGIEIMVPEYIVNGERVLRAALIACLSLLAACSPQAADNDAGDATPEAAAVDPVAPIAPAAASPAAVQEPAEEPSAASLPSSYEELEQARAAAGCVVSNDVYDIEDIRIYCQMPDDVQAFLARENTCQHFAGEEPYDDERRRELEEASATYCEGRGKIFADLVDRHQNDCTIREALIGINGRYDLAFELDIKPCEG</sequence>
<dbReference type="SUPFAM" id="SSF50249">
    <property type="entry name" value="Nucleic acid-binding proteins"/>
    <property type="match status" value="2"/>
</dbReference>
<dbReference type="PANTHER" id="PTHR30053:SF14">
    <property type="entry name" value="TRANSLATION ELONGATION FACTOR KOW-LIKE DOMAIN-CONTAINING PROTEIN"/>
    <property type="match status" value="1"/>
</dbReference>
<dbReference type="Gene3D" id="2.30.30.30">
    <property type="match status" value="1"/>
</dbReference>
<dbReference type="InterPro" id="IPR008991">
    <property type="entry name" value="Translation_prot_SH3-like_sf"/>
</dbReference>
<dbReference type="SMART" id="SM00841">
    <property type="entry name" value="Elong-fact-P_C"/>
    <property type="match status" value="1"/>
</dbReference>
<dbReference type="InterPro" id="IPR013185">
    <property type="entry name" value="Transl_elong_KOW-like"/>
</dbReference>
<dbReference type="PANTHER" id="PTHR30053">
    <property type="entry name" value="ELONGATION FACTOR P"/>
    <property type="match status" value="1"/>
</dbReference>
<proteinExistence type="inferred from homology"/>
<dbReference type="AlphaFoldDB" id="A0AA38XCH4"/>
<evidence type="ECO:0000313" key="5">
    <source>
        <dbReference type="EMBL" id="KAJ9610931.1"/>
    </source>
</evidence>
<protein>
    <recommendedName>
        <fullName evidence="6">Elongation factor P-like protein</fullName>
    </recommendedName>
</protein>
<name>A0AA38XCH4_9EURO</name>
<gene>
    <name evidence="5" type="ORF">H2204_015351</name>
</gene>
<evidence type="ECO:0000256" key="1">
    <source>
        <dbReference type="ARBA" id="ARBA00009479"/>
    </source>
</evidence>
<dbReference type="SMART" id="SM01185">
    <property type="entry name" value="EFP"/>
    <property type="match status" value="1"/>
</dbReference>
<dbReference type="Pfam" id="PF08207">
    <property type="entry name" value="EFP_N"/>
    <property type="match status" value="1"/>
</dbReference>
<reference evidence="5" key="1">
    <citation type="submission" date="2022-10" db="EMBL/GenBank/DDBJ databases">
        <title>Culturing micro-colonial fungi from biological soil crusts in the Mojave desert and describing Neophaeococcomyces mojavensis, and introducing the new genera and species Taxawa tesnikishii.</title>
        <authorList>
            <person name="Kurbessoian T."/>
            <person name="Stajich J.E."/>
        </authorList>
    </citation>
    <scope>NUCLEOTIDE SEQUENCE</scope>
    <source>
        <strain evidence="5">TK_35</strain>
    </source>
</reference>
<comment type="similarity">
    <text evidence="1">Belongs to the elongation factor P family.</text>
</comment>
<evidence type="ECO:0008006" key="6">
    <source>
        <dbReference type="Google" id="ProtNLM"/>
    </source>
</evidence>
<dbReference type="NCBIfam" id="NF003392">
    <property type="entry name" value="PRK04542.1"/>
    <property type="match status" value="1"/>
</dbReference>
<dbReference type="SUPFAM" id="SSF50104">
    <property type="entry name" value="Translation proteins SH3-like domain"/>
    <property type="match status" value="1"/>
</dbReference>
<dbReference type="GO" id="GO:0043043">
    <property type="term" value="P:peptide biosynthetic process"/>
    <property type="evidence" value="ECO:0007669"/>
    <property type="project" value="InterPro"/>
</dbReference>